<comment type="caution">
    <text evidence="1">The sequence shown here is derived from an EMBL/GenBank/DDBJ whole genome shotgun (WGS) entry which is preliminary data.</text>
</comment>
<sequence>MRDQDVAHPRESRQDRCFEVLNKEWTADNVDLAFRQFVSNFATVVSNGHDVDEAIPTWERKDDRPQTNVLGGSFIKKGIKVVVRYQRVDGMNGSNEFSLLAKYGDGQLQSERLFMSDATRGKVYYQPSVTSDLVLNGEVFEYPPMTLEPHMLRAGCVNAWNLYCSKDEDFVEEEDEDERDETIFNGLTDAFEDPPAYNEASVMKLARVIERMRRDDFEGKLPNSAIEQVIVRHLEGSREQLENCTSDDRGILAEFRENVDYWLRMQELMKRVRQADVVLRDETGG</sequence>
<organism evidence="1 2">
    <name type="scientific">Candidatus Curtissbacteria bacterium GW2011_GWA1_40_16</name>
    <dbReference type="NCBI Taxonomy" id="1618405"/>
    <lineage>
        <taxon>Bacteria</taxon>
        <taxon>Candidatus Curtissiibacteriota</taxon>
    </lineage>
</organism>
<dbReference type="AlphaFoldDB" id="A0A0G0TVT8"/>
<reference evidence="1 2" key="1">
    <citation type="journal article" date="2015" name="Nature">
        <title>rRNA introns, odd ribosomes, and small enigmatic genomes across a large radiation of phyla.</title>
        <authorList>
            <person name="Brown C.T."/>
            <person name="Hug L.A."/>
            <person name="Thomas B.C."/>
            <person name="Sharon I."/>
            <person name="Castelle C.J."/>
            <person name="Singh A."/>
            <person name="Wilkins M.J."/>
            <person name="Williams K.H."/>
            <person name="Banfield J.F."/>
        </authorList>
    </citation>
    <scope>NUCLEOTIDE SEQUENCE [LARGE SCALE GENOMIC DNA]</scope>
</reference>
<proteinExistence type="predicted"/>
<name>A0A0G0TVT8_9BACT</name>
<accession>A0A0G0TVT8</accession>
<evidence type="ECO:0000313" key="2">
    <source>
        <dbReference type="Proteomes" id="UP000034531"/>
    </source>
</evidence>
<protein>
    <submittedName>
        <fullName evidence="1">Uncharacterized protein</fullName>
    </submittedName>
</protein>
<dbReference type="EMBL" id="LBYI01000002">
    <property type="protein sequence ID" value="KKR51155.1"/>
    <property type="molecule type" value="Genomic_DNA"/>
</dbReference>
<evidence type="ECO:0000313" key="1">
    <source>
        <dbReference type="EMBL" id="KKR51155.1"/>
    </source>
</evidence>
<dbReference type="Proteomes" id="UP000034531">
    <property type="component" value="Unassembled WGS sequence"/>
</dbReference>
<gene>
    <name evidence="1" type="ORF">UT84_C0002G0016</name>
</gene>